<protein>
    <recommendedName>
        <fullName evidence="3">Thioredoxin-like fold domain-containing protein</fullName>
    </recommendedName>
</protein>
<dbReference type="EMBL" id="CP000852">
    <property type="protein sequence ID" value="ABW01633.1"/>
    <property type="molecule type" value="Genomic_DNA"/>
</dbReference>
<dbReference type="STRING" id="397948.Cmaq_0798"/>
<keyword evidence="2" id="KW-1185">Reference proteome</keyword>
<sequence length="79" mass="9007">MEVIVITASWDVHLGFIKYHCRRLLRKGIPCEVTMINNNDAKELLIKYGVKNGIIRIPTVLVLSKNGVNVIDVYQLRSL</sequence>
<evidence type="ECO:0000313" key="2">
    <source>
        <dbReference type="Proteomes" id="UP000001137"/>
    </source>
</evidence>
<dbReference type="Proteomes" id="UP000001137">
    <property type="component" value="Chromosome"/>
</dbReference>
<proteinExistence type="predicted"/>
<dbReference type="RefSeq" id="WP_012185852.1">
    <property type="nucleotide sequence ID" value="NC_009954.1"/>
</dbReference>
<organism evidence="1 2">
    <name type="scientific">Caldivirga maquilingensis (strain ATCC 700844 / DSM 13496 / JCM 10307 / IC-167)</name>
    <dbReference type="NCBI Taxonomy" id="397948"/>
    <lineage>
        <taxon>Archaea</taxon>
        <taxon>Thermoproteota</taxon>
        <taxon>Thermoprotei</taxon>
        <taxon>Thermoproteales</taxon>
        <taxon>Thermoproteaceae</taxon>
        <taxon>Caldivirga</taxon>
    </lineage>
</organism>
<gene>
    <name evidence="1" type="ordered locus">Cmaq_0798</name>
</gene>
<dbReference type="AlphaFoldDB" id="A8MCX7"/>
<dbReference type="HOGENOM" id="CLU_2393066_0_0_2"/>
<dbReference type="eggNOG" id="arCOG10487">
    <property type="taxonomic scope" value="Archaea"/>
</dbReference>
<evidence type="ECO:0008006" key="3">
    <source>
        <dbReference type="Google" id="ProtNLM"/>
    </source>
</evidence>
<dbReference type="OrthoDB" id="27835at2157"/>
<dbReference type="GeneID" id="5709568"/>
<reference evidence="1 2" key="1">
    <citation type="submission" date="2007-10" db="EMBL/GenBank/DDBJ databases">
        <title>Complete sequence of Caldivirga maquilingensis IC-167.</title>
        <authorList>
            <consortium name="US DOE Joint Genome Institute"/>
            <person name="Copeland A."/>
            <person name="Lucas S."/>
            <person name="Lapidus A."/>
            <person name="Barry K."/>
            <person name="Glavina del Rio T."/>
            <person name="Dalin E."/>
            <person name="Tice H."/>
            <person name="Pitluck S."/>
            <person name="Saunders E."/>
            <person name="Brettin T."/>
            <person name="Bruce D."/>
            <person name="Detter J.C."/>
            <person name="Han C."/>
            <person name="Schmutz J."/>
            <person name="Larimer F."/>
            <person name="Land M."/>
            <person name="Hauser L."/>
            <person name="Kyrpides N."/>
            <person name="Ivanova N."/>
            <person name="Biddle J.F."/>
            <person name="Zhang Z."/>
            <person name="Fitz-Gibbon S.T."/>
            <person name="Lowe T.M."/>
            <person name="Saltikov C."/>
            <person name="House C.H."/>
            <person name="Richardson P."/>
        </authorList>
    </citation>
    <scope>NUCLEOTIDE SEQUENCE [LARGE SCALE GENOMIC DNA]</scope>
    <source>
        <strain evidence="2">ATCC 700844 / DSM 13496 / JCM 10307 / IC-167</strain>
    </source>
</reference>
<accession>A8MCX7</accession>
<evidence type="ECO:0000313" key="1">
    <source>
        <dbReference type="EMBL" id="ABW01633.1"/>
    </source>
</evidence>
<dbReference type="KEGG" id="cma:Cmaq_0798"/>
<name>A8MCX7_CALMQ</name>